<evidence type="ECO:0000313" key="2">
    <source>
        <dbReference type="Proteomes" id="UP001152300"/>
    </source>
</evidence>
<name>A0A9X0DMJ7_9HELO</name>
<proteinExistence type="predicted"/>
<protein>
    <submittedName>
        <fullName evidence="1">Uncharacterized protein</fullName>
    </submittedName>
</protein>
<dbReference type="OrthoDB" id="10472642at2759"/>
<organism evidence="1 2">
    <name type="scientific">Sclerotinia nivalis</name>
    <dbReference type="NCBI Taxonomy" id="352851"/>
    <lineage>
        <taxon>Eukaryota</taxon>
        <taxon>Fungi</taxon>
        <taxon>Dikarya</taxon>
        <taxon>Ascomycota</taxon>
        <taxon>Pezizomycotina</taxon>
        <taxon>Leotiomycetes</taxon>
        <taxon>Helotiales</taxon>
        <taxon>Sclerotiniaceae</taxon>
        <taxon>Sclerotinia</taxon>
    </lineage>
</organism>
<accession>A0A9X0DMJ7</accession>
<keyword evidence="2" id="KW-1185">Reference proteome</keyword>
<dbReference type="EMBL" id="JAPEIS010000002">
    <property type="protein sequence ID" value="KAJ8068719.1"/>
    <property type="molecule type" value="Genomic_DNA"/>
</dbReference>
<reference evidence="1" key="1">
    <citation type="submission" date="2022-11" db="EMBL/GenBank/DDBJ databases">
        <title>Genome Resource of Sclerotinia nivalis Strain SnTB1, a Plant Pathogen Isolated from American Ginseng.</title>
        <authorList>
            <person name="Fan S."/>
        </authorList>
    </citation>
    <scope>NUCLEOTIDE SEQUENCE</scope>
    <source>
        <strain evidence="1">SnTB1</strain>
    </source>
</reference>
<evidence type="ECO:0000313" key="1">
    <source>
        <dbReference type="EMBL" id="KAJ8068719.1"/>
    </source>
</evidence>
<dbReference type="Proteomes" id="UP001152300">
    <property type="component" value="Unassembled WGS sequence"/>
</dbReference>
<sequence>MSLPHALGIIRTSIGGKIASGVNDIQNGWFDVLIPQAPNSAQSPLVIEEGIAHINSMTVCSLSWDVSYISAPRKQVKDQQE</sequence>
<comment type="caution">
    <text evidence="1">The sequence shown here is derived from an EMBL/GenBank/DDBJ whole genome shotgun (WGS) entry which is preliminary data.</text>
</comment>
<dbReference type="AlphaFoldDB" id="A0A9X0DMJ7"/>
<gene>
    <name evidence="1" type="ORF">OCU04_002418</name>
</gene>